<evidence type="ECO:0000256" key="1">
    <source>
        <dbReference type="SAM" id="Phobius"/>
    </source>
</evidence>
<sequence length="86" mass="10081">MLKKYVAMLIQTFFWCGYTVAEWLSGKDHFIYKLVLFIVFLYLAFLTARKIVESNRISIIVTITSLGAYGIVYFILDTLNRLEILF</sequence>
<gene>
    <name evidence="2" type="ORF">ACFPM4_03925</name>
</gene>
<keyword evidence="1" id="KW-1133">Transmembrane helix</keyword>
<proteinExistence type="predicted"/>
<dbReference type="Proteomes" id="UP001596147">
    <property type="component" value="Unassembled WGS sequence"/>
</dbReference>
<dbReference type="RefSeq" id="WP_382347904.1">
    <property type="nucleotide sequence ID" value="NZ_JBHSMC010000001.1"/>
</dbReference>
<dbReference type="EMBL" id="JBHSMC010000001">
    <property type="protein sequence ID" value="MFC5463905.1"/>
    <property type="molecule type" value="Genomic_DNA"/>
</dbReference>
<accession>A0ABW0LDX4</accession>
<organism evidence="2 3">
    <name type="scientific">Lederbergia graminis</name>
    <dbReference type="NCBI Taxonomy" id="735518"/>
    <lineage>
        <taxon>Bacteria</taxon>
        <taxon>Bacillati</taxon>
        <taxon>Bacillota</taxon>
        <taxon>Bacilli</taxon>
        <taxon>Bacillales</taxon>
        <taxon>Bacillaceae</taxon>
        <taxon>Lederbergia</taxon>
    </lineage>
</organism>
<reference evidence="3" key="1">
    <citation type="journal article" date="2019" name="Int. J. Syst. Evol. Microbiol.">
        <title>The Global Catalogue of Microorganisms (GCM) 10K type strain sequencing project: providing services to taxonomists for standard genome sequencing and annotation.</title>
        <authorList>
            <consortium name="The Broad Institute Genomics Platform"/>
            <consortium name="The Broad Institute Genome Sequencing Center for Infectious Disease"/>
            <person name="Wu L."/>
            <person name="Ma J."/>
        </authorList>
    </citation>
    <scope>NUCLEOTIDE SEQUENCE [LARGE SCALE GENOMIC DNA]</scope>
    <source>
        <strain evidence="3">CGMCC 1.12237</strain>
    </source>
</reference>
<name>A0ABW0LDX4_9BACI</name>
<evidence type="ECO:0000313" key="3">
    <source>
        <dbReference type="Proteomes" id="UP001596147"/>
    </source>
</evidence>
<feature type="transmembrane region" description="Helical" evidence="1">
    <location>
        <begin position="31"/>
        <end position="48"/>
    </location>
</feature>
<protein>
    <submittedName>
        <fullName evidence="2">Uncharacterized protein</fullName>
    </submittedName>
</protein>
<feature type="transmembrane region" description="Helical" evidence="1">
    <location>
        <begin position="57"/>
        <end position="76"/>
    </location>
</feature>
<keyword evidence="1" id="KW-0472">Membrane</keyword>
<keyword evidence="1" id="KW-0812">Transmembrane</keyword>
<comment type="caution">
    <text evidence="2">The sequence shown here is derived from an EMBL/GenBank/DDBJ whole genome shotgun (WGS) entry which is preliminary data.</text>
</comment>
<evidence type="ECO:0000313" key="2">
    <source>
        <dbReference type="EMBL" id="MFC5463905.1"/>
    </source>
</evidence>
<keyword evidence="3" id="KW-1185">Reference proteome</keyword>